<dbReference type="EMBL" id="JQ245704">
    <property type="protein sequence ID" value="AFF18224.1"/>
    <property type="molecule type" value="Genomic_DNA"/>
</dbReference>
<reference evidence="1" key="1">
    <citation type="journal article" date="2013" name="Extremophiles">
        <title>Plasmid diversity in arctic strains of Psychrobacter spp.</title>
        <authorList>
            <person name="Dziewit L."/>
            <person name="Cegielski A."/>
            <person name="Romaniuk K."/>
            <person name="Uhrynowski W."/>
            <person name="Szych A."/>
            <person name="Niesiobedzki P."/>
            <person name="Zmuda-Baranowska M.J."/>
            <person name="Zdanowski M.K."/>
            <person name="Bartosik D."/>
        </authorList>
    </citation>
    <scope>NUCLEOTIDE SEQUENCE</scope>
    <source>
        <strain evidence="1">DAB_AL60</strain>
        <plasmid evidence="1">pP60P2</plasmid>
    </source>
</reference>
<evidence type="ECO:0000313" key="1">
    <source>
        <dbReference type="EMBL" id="AFF18224.1"/>
    </source>
</evidence>
<geneLocation type="plasmid" evidence="1">
    <name>pP60P2</name>
</geneLocation>
<keyword evidence="1" id="KW-0614">Plasmid</keyword>
<dbReference type="RefSeq" id="WP_015060793.1">
    <property type="nucleotide sequence ID" value="NC_019278.1"/>
</dbReference>
<accession>H9C6M1</accession>
<sequence>MWVNSSKNIFNAFLQLYLNVLASDQSLVSALSSVTYHLDEANSDKEAKKVIQSYMLGNPTLPNHPAMNLQVRIGSSTVHFDHFRLSQVRVANVYLPDQLTAPMKTMIKASKNNTVYTSPDLYIELTCNGSSYFTEIELKSTKANSIPGSSVQQINPYGWVVFIRQNSTKPLQITTGLYVNSITETMQFPDRSPRPQVAFDTLRTWNTHNLISANDGYTLFYDESEIAAKELQISDWKQSLVSEWIAIIFDKNLSLKPRTPWFTEAITMFSNQLIESYERCSELEKQEFRRNISSILANK</sequence>
<proteinExistence type="predicted"/>
<organism evidence="1">
    <name type="scientific">Psychrobacter sp. DAB_AL60</name>
    <dbReference type="NCBI Taxonomy" id="1028419"/>
    <lineage>
        <taxon>Bacteria</taxon>
        <taxon>Pseudomonadati</taxon>
        <taxon>Pseudomonadota</taxon>
        <taxon>Gammaproteobacteria</taxon>
        <taxon>Moraxellales</taxon>
        <taxon>Moraxellaceae</taxon>
        <taxon>Psychrobacter</taxon>
    </lineage>
</organism>
<dbReference type="REBASE" id="48255">
    <property type="entry name" value="Psp60ORFAP"/>
</dbReference>
<name>H9C6M1_9GAMM</name>
<protein>
    <submittedName>
        <fullName evidence="1">Uncharacterized protein</fullName>
    </submittedName>
</protein>
<dbReference type="AlphaFoldDB" id="H9C6M1"/>